<name>A0A3Q0FVN7_ALLSI</name>
<dbReference type="RefSeq" id="XP_025051414.1">
    <property type="nucleotide sequence ID" value="XM_025195629.1"/>
</dbReference>
<proteinExistence type="predicted"/>
<dbReference type="Gene3D" id="1.10.533.10">
    <property type="entry name" value="Death Domain, Fas"/>
    <property type="match status" value="1"/>
</dbReference>
<evidence type="ECO:0000259" key="1">
    <source>
        <dbReference type="PROSITE" id="PS50824"/>
    </source>
</evidence>
<gene>
    <name evidence="3" type="primary">LOC102381957</name>
</gene>
<sequence length="116" mass="13692">MERTIRDSLLEALEDLEEQKFKEFKFKLDDIPVKDDCRNIPRGRLEQADRLDLTNMLISFYGQDYAMEVTIAVLEAINRKDLAFRLRRLSLTASRPSESSRSWRWKASWACSMEKS</sequence>
<protein>
    <submittedName>
        <fullName evidence="3">Pyrin domain-containing protein 1-like isoform X1</fullName>
    </submittedName>
</protein>
<organism evidence="2 3">
    <name type="scientific">Alligator sinensis</name>
    <name type="common">Chinese alligator</name>
    <dbReference type="NCBI Taxonomy" id="38654"/>
    <lineage>
        <taxon>Eukaryota</taxon>
        <taxon>Metazoa</taxon>
        <taxon>Chordata</taxon>
        <taxon>Craniata</taxon>
        <taxon>Vertebrata</taxon>
        <taxon>Euteleostomi</taxon>
        <taxon>Archelosauria</taxon>
        <taxon>Archosauria</taxon>
        <taxon>Crocodylia</taxon>
        <taxon>Alligatoridae</taxon>
        <taxon>Alligatorinae</taxon>
        <taxon>Alligator</taxon>
    </lineage>
</organism>
<dbReference type="SMART" id="SM01289">
    <property type="entry name" value="PYRIN"/>
    <property type="match status" value="1"/>
</dbReference>
<dbReference type="PROSITE" id="PS50824">
    <property type="entry name" value="DAPIN"/>
    <property type="match status" value="1"/>
</dbReference>
<feature type="domain" description="Pyrin" evidence="1">
    <location>
        <begin position="1"/>
        <end position="92"/>
    </location>
</feature>
<dbReference type="Proteomes" id="UP000189705">
    <property type="component" value="Unplaced"/>
</dbReference>
<dbReference type="AlphaFoldDB" id="A0A3Q0FVN7"/>
<dbReference type="InParanoid" id="A0A3Q0FVN7"/>
<keyword evidence="2" id="KW-1185">Reference proteome</keyword>
<dbReference type="Pfam" id="PF02758">
    <property type="entry name" value="PYRIN"/>
    <property type="match status" value="1"/>
</dbReference>
<evidence type="ECO:0000313" key="3">
    <source>
        <dbReference type="RefSeq" id="XP_025051414.1"/>
    </source>
</evidence>
<dbReference type="InterPro" id="IPR004020">
    <property type="entry name" value="DAPIN"/>
</dbReference>
<dbReference type="GeneID" id="102381957"/>
<dbReference type="InterPro" id="IPR011029">
    <property type="entry name" value="DEATH-like_dom_sf"/>
</dbReference>
<accession>A0A3Q0FVN7</accession>
<dbReference type="CDD" id="cd08321">
    <property type="entry name" value="Pyrin_ASC-like"/>
    <property type="match status" value="1"/>
</dbReference>
<dbReference type="SUPFAM" id="SSF47986">
    <property type="entry name" value="DEATH domain"/>
    <property type="match status" value="1"/>
</dbReference>
<reference evidence="3" key="1">
    <citation type="submission" date="2025-08" db="UniProtKB">
        <authorList>
            <consortium name="RefSeq"/>
        </authorList>
    </citation>
    <scope>IDENTIFICATION</scope>
</reference>
<evidence type="ECO:0000313" key="2">
    <source>
        <dbReference type="Proteomes" id="UP000189705"/>
    </source>
</evidence>